<accession>A0ABD1RZ48</accession>
<name>A0ABD1RZ48_9LAMI</name>
<reference evidence="3" key="1">
    <citation type="submission" date="2024-07" db="EMBL/GenBank/DDBJ databases">
        <title>Two chromosome-level genome assemblies of Korean endemic species Abeliophyllum distichum and Forsythia ovata (Oleaceae).</title>
        <authorList>
            <person name="Jang H."/>
        </authorList>
    </citation>
    <scope>NUCLEOTIDE SEQUENCE [LARGE SCALE GENOMIC DNA]</scope>
</reference>
<keyword evidence="1" id="KW-0175">Coiled coil</keyword>
<feature type="coiled-coil region" evidence="1">
    <location>
        <begin position="39"/>
        <end position="73"/>
    </location>
</feature>
<evidence type="ECO:0000313" key="2">
    <source>
        <dbReference type="EMBL" id="KAL2493731.1"/>
    </source>
</evidence>
<evidence type="ECO:0000256" key="1">
    <source>
        <dbReference type="SAM" id="Coils"/>
    </source>
</evidence>
<evidence type="ECO:0000313" key="3">
    <source>
        <dbReference type="Proteomes" id="UP001604277"/>
    </source>
</evidence>
<sequence length="140" mass="15998">MYTLIYACHILTLYDFVVKACKCIGTDLEVVDDEKSKEVHHLKKKISSLKKSCEASEARVKEREKKIDNFQSTLAHAQHDAVEIYKASSEYMHDLYTHGAELMSASISLTKKWIVVEHLSINPQGFDHFLAWGRDLEQAA</sequence>
<proteinExistence type="predicted"/>
<protein>
    <submittedName>
        <fullName evidence="2">Uncharacterized protein</fullName>
    </submittedName>
</protein>
<comment type="caution">
    <text evidence="2">The sequence shown here is derived from an EMBL/GenBank/DDBJ whole genome shotgun (WGS) entry which is preliminary data.</text>
</comment>
<dbReference type="AlphaFoldDB" id="A0ABD1RZ48"/>
<keyword evidence="3" id="KW-1185">Reference proteome</keyword>
<dbReference type="EMBL" id="JBFOLJ010000011">
    <property type="protein sequence ID" value="KAL2493731.1"/>
    <property type="molecule type" value="Genomic_DNA"/>
</dbReference>
<gene>
    <name evidence="2" type="ORF">Fot_37488</name>
</gene>
<organism evidence="2 3">
    <name type="scientific">Forsythia ovata</name>
    <dbReference type="NCBI Taxonomy" id="205694"/>
    <lineage>
        <taxon>Eukaryota</taxon>
        <taxon>Viridiplantae</taxon>
        <taxon>Streptophyta</taxon>
        <taxon>Embryophyta</taxon>
        <taxon>Tracheophyta</taxon>
        <taxon>Spermatophyta</taxon>
        <taxon>Magnoliopsida</taxon>
        <taxon>eudicotyledons</taxon>
        <taxon>Gunneridae</taxon>
        <taxon>Pentapetalae</taxon>
        <taxon>asterids</taxon>
        <taxon>lamiids</taxon>
        <taxon>Lamiales</taxon>
        <taxon>Oleaceae</taxon>
        <taxon>Forsythieae</taxon>
        <taxon>Forsythia</taxon>
    </lineage>
</organism>
<dbReference type="Proteomes" id="UP001604277">
    <property type="component" value="Unassembled WGS sequence"/>
</dbReference>